<evidence type="ECO:0000313" key="3">
    <source>
        <dbReference type="Proteomes" id="UP001530400"/>
    </source>
</evidence>
<feature type="chain" id="PRO_5044763746" description="Autophagy-related protein 101" evidence="1">
    <location>
        <begin position="23"/>
        <end position="124"/>
    </location>
</feature>
<dbReference type="EMBL" id="JALLPJ020000936">
    <property type="protein sequence ID" value="KAL3779380.1"/>
    <property type="molecule type" value="Genomic_DNA"/>
</dbReference>
<name>A0ABD3NTX8_9STRA</name>
<accession>A0ABD3NTX8</accession>
<feature type="signal peptide" evidence="1">
    <location>
        <begin position="1"/>
        <end position="22"/>
    </location>
</feature>
<organism evidence="2 3">
    <name type="scientific">Cyclotella atomus</name>
    <dbReference type="NCBI Taxonomy" id="382360"/>
    <lineage>
        <taxon>Eukaryota</taxon>
        <taxon>Sar</taxon>
        <taxon>Stramenopiles</taxon>
        <taxon>Ochrophyta</taxon>
        <taxon>Bacillariophyta</taxon>
        <taxon>Coscinodiscophyceae</taxon>
        <taxon>Thalassiosirophycidae</taxon>
        <taxon>Stephanodiscales</taxon>
        <taxon>Stephanodiscaceae</taxon>
        <taxon>Cyclotella</taxon>
    </lineage>
</organism>
<protein>
    <recommendedName>
        <fullName evidence="4">Autophagy-related protein 101</fullName>
    </recommendedName>
</protein>
<gene>
    <name evidence="2" type="ORF">ACHAWO_011215</name>
</gene>
<evidence type="ECO:0008006" key="4">
    <source>
        <dbReference type="Google" id="ProtNLM"/>
    </source>
</evidence>
<evidence type="ECO:0000313" key="2">
    <source>
        <dbReference type="EMBL" id="KAL3779380.1"/>
    </source>
</evidence>
<dbReference type="Proteomes" id="UP001530400">
    <property type="component" value="Unassembled WGS sequence"/>
</dbReference>
<comment type="caution">
    <text evidence="2">The sequence shown here is derived from an EMBL/GenBank/DDBJ whole genome shotgun (WGS) entry which is preliminary data.</text>
</comment>
<keyword evidence="3" id="KW-1185">Reference proteome</keyword>
<reference evidence="2 3" key="1">
    <citation type="submission" date="2024-10" db="EMBL/GenBank/DDBJ databases">
        <title>Updated reference genomes for cyclostephanoid diatoms.</title>
        <authorList>
            <person name="Roberts W.R."/>
            <person name="Alverson A.J."/>
        </authorList>
    </citation>
    <scope>NUCLEOTIDE SEQUENCE [LARGE SCALE GENOMIC DNA]</scope>
    <source>
        <strain evidence="2 3">AJA010-31</strain>
    </source>
</reference>
<dbReference type="AlphaFoldDB" id="A0ABD3NTX8"/>
<proteinExistence type="predicted"/>
<keyword evidence="1" id="KW-0732">Signal</keyword>
<sequence length="124" mass="14218">MGSTASFFKIIVLKLVTQSCLSCIVAHHRRRFSMSAIEEAEQESSLESGQTWREVWTLQMIFESHRIKTAGKCWFLKRIFDCDPAMKPLPPEIELPFSSEDIQVLSVPCKQLKQCCSFSELNSE</sequence>
<evidence type="ECO:0000256" key="1">
    <source>
        <dbReference type="SAM" id="SignalP"/>
    </source>
</evidence>